<name>A0A6J5LU40_9CAUD</name>
<gene>
    <name evidence="1" type="ORF">UFOVP319_50</name>
</gene>
<proteinExistence type="predicted"/>
<dbReference type="EMBL" id="LR796336">
    <property type="protein sequence ID" value="CAB4137641.1"/>
    <property type="molecule type" value="Genomic_DNA"/>
</dbReference>
<evidence type="ECO:0000313" key="1">
    <source>
        <dbReference type="EMBL" id="CAB4137641.1"/>
    </source>
</evidence>
<sequence length="76" mass="8532">MTANPLLDRRNAKPAATGGREAIYAHVDYLNSLKTGLRWRAIENDGKLTIDTVKADRKPVEAVKPYVPVITKKLDW</sequence>
<protein>
    <submittedName>
        <fullName evidence="1">Uncharacterized protein</fullName>
    </submittedName>
</protein>
<accession>A0A6J5LU40</accession>
<organism evidence="1">
    <name type="scientific">uncultured Caudovirales phage</name>
    <dbReference type="NCBI Taxonomy" id="2100421"/>
    <lineage>
        <taxon>Viruses</taxon>
        <taxon>Duplodnaviria</taxon>
        <taxon>Heunggongvirae</taxon>
        <taxon>Uroviricota</taxon>
        <taxon>Caudoviricetes</taxon>
        <taxon>Peduoviridae</taxon>
        <taxon>Maltschvirus</taxon>
        <taxon>Maltschvirus maltsch</taxon>
    </lineage>
</organism>
<reference evidence="1" key="1">
    <citation type="submission" date="2020-04" db="EMBL/GenBank/DDBJ databases">
        <authorList>
            <person name="Chiriac C."/>
            <person name="Salcher M."/>
            <person name="Ghai R."/>
            <person name="Kavagutti S V."/>
        </authorList>
    </citation>
    <scope>NUCLEOTIDE SEQUENCE</scope>
</reference>